<comment type="subcellular location">
    <subcellularLocation>
        <location evidence="1">Virion</location>
    </subcellularLocation>
</comment>
<proteinExistence type="predicted"/>
<evidence type="ECO:0000256" key="2">
    <source>
        <dbReference type="ARBA" id="ARBA00022561"/>
    </source>
</evidence>
<keyword evidence="2" id="KW-0167">Capsid protein</keyword>
<accession>A0A8S5ULS2</accession>
<dbReference type="GO" id="GO:0019028">
    <property type="term" value="C:viral capsid"/>
    <property type="evidence" value="ECO:0007669"/>
    <property type="project" value="UniProtKB-KW"/>
</dbReference>
<dbReference type="InterPro" id="IPR010762">
    <property type="entry name" value="Gp23/Gp24_T4-like"/>
</dbReference>
<dbReference type="Pfam" id="PF07068">
    <property type="entry name" value="Gp23"/>
    <property type="match status" value="1"/>
</dbReference>
<name>A0A8S5ULS2_9CAUD</name>
<protein>
    <submittedName>
        <fullName evidence="4">Major capsid protein</fullName>
    </submittedName>
</protein>
<evidence type="ECO:0000313" key="4">
    <source>
        <dbReference type="EMBL" id="DAF95432.1"/>
    </source>
</evidence>
<evidence type="ECO:0000256" key="3">
    <source>
        <dbReference type="ARBA" id="ARBA00022844"/>
    </source>
</evidence>
<sequence>MDKNLLVEKWEPLINAEGLPQMPTKTEAIAAIFENQEKDFANDPAYQDPMVIQQFKTISEAVVTGDAGYNADNIAAGKNSGAAVNVGPQIMGLVRRAIPKMIAFDIAGVQPLSQSTGQVFTFRKIYGGNPLDKNAFEAQHPTNAPQTSFSGNFKAIKDFDTVAYTVGDLVKVEFKNAQTGDELRFFQVTEAVTPAAKTEDEAKKLITEGKFVEIGEGMATSLAELQEGFNGSTNNPWNEMSLRIDKQTVEAKSRQLKAQYSIELAQDLKAVHGLDADTELSNILAEEIMLEIDREVIQWINATAQVGKTGFTRTEGTDAGVFDFTNAKDVKSARWAGESFKALMFQIDKEANEIARQTGRGAGNIIIASRNVVQALASTDVFIGWGVQGTQTGLNTDTNKSMFAGVLAGKYKVYIDHYARTDYVTVGYKGSSAMDTGLVYCPYVPLTPLRATDPKNFQPVIGFKTRYAIAVNPLADPAINKVSSMAQVSSAMPTTASFGRNCYYRRFLIKGL</sequence>
<dbReference type="EMBL" id="BK016109">
    <property type="protein sequence ID" value="DAF95432.1"/>
    <property type="molecule type" value="Genomic_DNA"/>
</dbReference>
<reference evidence="4" key="1">
    <citation type="journal article" date="2021" name="Proc. Natl. Acad. Sci. U.S.A.">
        <title>A Catalog of Tens of Thousands of Viruses from Human Metagenomes Reveals Hidden Associations with Chronic Diseases.</title>
        <authorList>
            <person name="Tisza M.J."/>
            <person name="Buck C.B."/>
        </authorList>
    </citation>
    <scope>NUCLEOTIDE SEQUENCE</scope>
    <source>
        <strain evidence="4">CtCo31</strain>
    </source>
</reference>
<dbReference type="Gene3D" id="3.30.2320.40">
    <property type="match status" value="1"/>
</dbReference>
<keyword evidence="3" id="KW-0946">Virion</keyword>
<organism evidence="4">
    <name type="scientific">Myoviridae sp. ctCo31</name>
    <dbReference type="NCBI Taxonomy" id="2825053"/>
    <lineage>
        <taxon>Viruses</taxon>
        <taxon>Duplodnaviria</taxon>
        <taxon>Heunggongvirae</taxon>
        <taxon>Uroviricota</taxon>
        <taxon>Caudoviricetes</taxon>
    </lineage>
</organism>
<evidence type="ECO:0000256" key="1">
    <source>
        <dbReference type="ARBA" id="ARBA00004328"/>
    </source>
</evidence>